<dbReference type="Pfam" id="PF14288">
    <property type="entry name" value="FKS1_dom1"/>
    <property type="match status" value="2"/>
</dbReference>
<evidence type="ECO:0000256" key="3">
    <source>
        <dbReference type="ARBA" id="ARBA00012589"/>
    </source>
</evidence>
<evidence type="ECO:0000256" key="4">
    <source>
        <dbReference type="ARBA" id="ARBA00022475"/>
    </source>
</evidence>
<organism evidence="16">
    <name type="scientific">Brassica cretica</name>
    <name type="common">Mustard</name>
    <dbReference type="NCBI Taxonomy" id="69181"/>
    <lineage>
        <taxon>Eukaryota</taxon>
        <taxon>Viridiplantae</taxon>
        <taxon>Streptophyta</taxon>
        <taxon>Embryophyta</taxon>
        <taxon>Tracheophyta</taxon>
        <taxon>Spermatophyta</taxon>
        <taxon>Magnoliopsida</taxon>
        <taxon>eudicotyledons</taxon>
        <taxon>Gunneridae</taxon>
        <taxon>Pentapetalae</taxon>
        <taxon>rosids</taxon>
        <taxon>malvids</taxon>
        <taxon>Brassicales</taxon>
        <taxon>Brassicaceae</taxon>
        <taxon>Brassiceae</taxon>
        <taxon>Brassica</taxon>
    </lineage>
</organism>
<evidence type="ECO:0000259" key="15">
    <source>
        <dbReference type="SMART" id="SM01205"/>
    </source>
</evidence>
<dbReference type="Pfam" id="PF04652">
    <property type="entry name" value="Vta1"/>
    <property type="match status" value="1"/>
</dbReference>
<dbReference type="EC" id="2.4.1.34" evidence="3"/>
<dbReference type="InterPro" id="IPR026899">
    <property type="entry name" value="FKS1-like_dom1"/>
</dbReference>
<keyword evidence="4" id="KW-1003">Cell membrane</keyword>
<comment type="similarity">
    <text evidence="2">Belongs to the glycosyltransferase 48 family.</text>
</comment>
<dbReference type="GO" id="GO:0006075">
    <property type="term" value="P:(1-&gt;3)-beta-D-glucan biosynthetic process"/>
    <property type="evidence" value="ECO:0007669"/>
    <property type="project" value="InterPro"/>
</dbReference>
<dbReference type="InterPro" id="IPR058851">
    <property type="entry name" value="CALS1_helical"/>
</dbReference>
<keyword evidence="8" id="KW-0133">Cell shape</keyword>
<dbReference type="Pfam" id="PF02364">
    <property type="entry name" value="Glucan_synthase"/>
    <property type="match status" value="1"/>
</dbReference>
<evidence type="ECO:0000256" key="5">
    <source>
        <dbReference type="ARBA" id="ARBA00022676"/>
    </source>
</evidence>
<evidence type="ECO:0000313" key="16">
    <source>
        <dbReference type="EMBL" id="KAF2601371.1"/>
    </source>
</evidence>
<dbReference type="EMBL" id="QGKY02000094">
    <property type="protein sequence ID" value="KAF2601371.1"/>
    <property type="molecule type" value="Genomic_DNA"/>
</dbReference>
<feature type="transmembrane region" description="Helical" evidence="14">
    <location>
        <begin position="660"/>
        <end position="680"/>
    </location>
</feature>
<keyword evidence="11" id="KW-0961">Cell wall biogenesis/degradation</keyword>
<keyword evidence="6" id="KW-0808">Transferase</keyword>
<accession>A0A8S9L5W1</accession>
<evidence type="ECO:0000256" key="10">
    <source>
        <dbReference type="ARBA" id="ARBA00023136"/>
    </source>
</evidence>
<feature type="transmembrane region" description="Helical" evidence="14">
    <location>
        <begin position="769"/>
        <end position="787"/>
    </location>
</feature>
<dbReference type="SMART" id="SM01205">
    <property type="entry name" value="FKS1_dom1"/>
    <property type="match status" value="2"/>
</dbReference>
<comment type="catalytic activity">
    <reaction evidence="13">
        <text>[(1-&gt;3)-beta-D-glucosyl](n) + UDP-alpha-D-glucose = [(1-&gt;3)-beta-D-glucosyl](n+1) + UDP + H(+)</text>
        <dbReference type="Rhea" id="RHEA:21476"/>
        <dbReference type="Rhea" id="RHEA-COMP:11146"/>
        <dbReference type="Rhea" id="RHEA-COMP:14303"/>
        <dbReference type="ChEBI" id="CHEBI:15378"/>
        <dbReference type="ChEBI" id="CHEBI:37671"/>
        <dbReference type="ChEBI" id="CHEBI:58223"/>
        <dbReference type="ChEBI" id="CHEBI:58885"/>
        <dbReference type="EC" id="2.4.1.34"/>
    </reaction>
</comment>
<keyword evidence="10 14" id="KW-0472">Membrane</keyword>
<evidence type="ECO:0000256" key="6">
    <source>
        <dbReference type="ARBA" id="ARBA00022679"/>
    </source>
</evidence>
<evidence type="ECO:0000256" key="2">
    <source>
        <dbReference type="ARBA" id="ARBA00009040"/>
    </source>
</evidence>
<evidence type="ECO:0000256" key="12">
    <source>
        <dbReference type="ARBA" id="ARBA00032165"/>
    </source>
</evidence>
<evidence type="ECO:0000256" key="1">
    <source>
        <dbReference type="ARBA" id="ARBA00004651"/>
    </source>
</evidence>
<dbReference type="GO" id="GO:0008360">
    <property type="term" value="P:regulation of cell shape"/>
    <property type="evidence" value="ECO:0007669"/>
    <property type="project" value="UniProtKB-KW"/>
</dbReference>
<dbReference type="PANTHER" id="PTHR12741">
    <property type="entry name" value="LYST-INTERACTING PROTEIN LIP5 DOPAMINE RESPONSIVE PROTEIN DRG-1"/>
    <property type="match status" value="1"/>
</dbReference>
<dbReference type="GO" id="GO:0003843">
    <property type="term" value="F:1,3-beta-D-glucan synthase activity"/>
    <property type="evidence" value="ECO:0007669"/>
    <property type="project" value="UniProtKB-EC"/>
</dbReference>
<dbReference type="GO" id="GO:0000148">
    <property type="term" value="C:1,3-beta-D-glucan synthase complex"/>
    <property type="evidence" value="ECO:0007669"/>
    <property type="project" value="InterPro"/>
</dbReference>
<dbReference type="GO" id="GO:0071555">
    <property type="term" value="P:cell wall organization"/>
    <property type="evidence" value="ECO:0007669"/>
    <property type="project" value="UniProtKB-KW"/>
</dbReference>
<evidence type="ECO:0000256" key="7">
    <source>
        <dbReference type="ARBA" id="ARBA00022692"/>
    </source>
</evidence>
<sequence length="1310" mass="151947">MSQSVGKLGMVTLDSEVVPSSLVEIAPILRVANEVEASNPRVAYLCRFYALEKACKLDPTSSGRGVPQFKTALLQRLEHEDETTLAGRQQSDARAMQSFYQHYYKRYSQALVNSTDKDDRAQLTKEYQTSSVLFEVFKAVNQTEDVEVPDEILEAHTKVEEKMQIDVPYNNLPHDPDSQNQAITRFPKIQPTVIALCNTRGLPWPAGHKKKLDEDMLDWLQTMFGFQKDNVANQRENLILLLANVHIPQFPRPDQQPKLDIDRAVTIVMKKLFKNYKKWCKYLGRKNSLWMPVIQQEVQQRKLLYICLYLLIWGEAENLRFMPACLCYIYHHMAFELYGILAGSISPMTGEQIKPAYGGEDEAFLHKVVTPIDKTVAKEAKRSRGGKLNHSERRDYDDFNEYFWSVRCFHLGWPMRADADLFCQTAEELRKSYRCFFAFALRRLFSIQRWRRNDDMAFELYGMLAGSVSPTTGEHIKPAYGGDDEAFLQKVVTPIYKTIAKEAKRSRGGKSKHSEWRNYDDLNEYFWSVRCFRLGWPMRADADFFCQTAEEHRLDRSEDKPKTGDRWMGKVNFVEIRSFWHIFRSFDRMWSFYILSLQAMIIIAWNGSGDLGAIFQGDVFLKVLSIFITAAILKLAQAVLDIALSWKSRHSMSFHAKLRFILKAIAAAVWVVLMPVTYAYSWRSPSGIAETIKNWLGGHSGSSPSLFTMVILIYLSPNMLSTLLFVFPFIRRYLERSDIKIVMLMMWWSQPRLYIGRGMHESAWSLFKYTMYWVVLLISKLAFSFYAEIKPLVVPTKDIMRVHISVYRWHEFFPHAKNNLGVVVALWSPVILIPIALDMAKDSNGKDRELKKRLSIDSYMTCAVRECYASFRNLINFLVVGERERQVINEIFAKIDEYIANETLIETLDLSALPDLYGQFVRLIEYLMENKEEDKDQIVIVLLNMLEVVTRDIMDYEVPSLLETAHNGTYVKYDIKRLHLLLTVKESAMDVPSNLEARRRLTFFSNSLFMEMPDAPKIRNMLSFSVLTPYYQEDVLFSIFGLEKQNEDGVSILFYLQKIFPDEWTNFLERIKCGSEEEIRAREDLEEELRLWASYRGQTLTKTVRGMMYYRKALELQAFLDMAKDEELMKGYKALELTSEDASKTGKSLWAQCQALADMKFTFVVSCQQYSIQKRSGDQRAKDILRLMTTYPSLRVAYIDEVEQTHKDSYKGADDKIYYSALVKAAPQTKPMDSSESVQTLDQVIYRIKLPGPAILGEGKPENQNHAIIFTRGEGLQTIDMNQDNYMEEAFKMRNLLQEFLEKHGGSLWY</sequence>
<evidence type="ECO:0000256" key="14">
    <source>
        <dbReference type="SAM" id="Phobius"/>
    </source>
</evidence>
<dbReference type="InterPro" id="IPR039431">
    <property type="entry name" value="Vta1/CALS_N"/>
</dbReference>
<reference evidence="16" key="1">
    <citation type="submission" date="2019-12" db="EMBL/GenBank/DDBJ databases">
        <title>Genome sequencing and annotation of Brassica cretica.</title>
        <authorList>
            <person name="Studholme D.J."/>
            <person name="Sarris P.F."/>
        </authorList>
    </citation>
    <scope>NUCLEOTIDE SEQUENCE</scope>
    <source>
        <strain evidence="16">PFS-102/07</strain>
        <tissue evidence="16">Leaf</tissue>
    </source>
</reference>
<protein>
    <recommendedName>
        <fullName evidence="12">1,3-beta-glucan synthase</fullName>
        <ecNumber evidence="3">2.4.1.34</ecNumber>
    </recommendedName>
    <alternativeName>
        <fullName evidence="12">1,3-beta-glucan synthase</fullName>
    </alternativeName>
</protein>
<dbReference type="InterPro" id="IPR003440">
    <property type="entry name" value="Glyco_trans_48_dom"/>
</dbReference>
<name>A0A8S9L5W1_BRACR</name>
<feature type="domain" description="1,3-beta-glucan synthase component FKS1-like" evidence="15">
    <location>
        <begin position="300"/>
        <end position="416"/>
    </location>
</feature>
<dbReference type="Pfam" id="PF25968">
    <property type="entry name" value="CALS1"/>
    <property type="match status" value="1"/>
</dbReference>
<gene>
    <name evidence="16" type="ORF">F2Q70_00025290</name>
</gene>
<evidence type="ECO:0000256" key="9">
    <source>
        <dbReference type="ARBA" id="ARBA00022989"/>
    </source>
</evidence>
<evidence type="ECO:0000256" key="11">
    <source>
        <dbReference type="ARBA" id="ARBA00023316"/>
    </source>
</evidence>
<feature type="domain" description="1,3-beta-glucan synthase component FKS1-like" evidence="15">
    <location>
        <begin position="456"/>
        <end position="539"/>
    </location>
</feature>
<keyword evidence="7 14" id="KW-0812">Transmembrane</keyword>
<dbReference type="PANTHER" id="PTHR12741:SF70">
    <property type="entry name" value="CALLOSE SYNTHASE 2-RELATED"/>
    <property type="match status" value="1"/>
</dbReference>
<evidence type="ECO:0000256" key="13">
    <source>
        <dbReference type="ARBA" id="ARBA00047777"/>
    </source>
</evidence>
<evidence type="ECO:0000256" key="8">
    <source>
        <dbReference type="ARBA" id="ARBA00022960"/>
    </source>
</evidence>
<dbReference type="GO" id="GO:0005886">
    <property type="term" value="C:plasma membrane"/>
    <property type="evidence" value="ECO:0007669"/>
    <property type="project" value="UniProtKB-SubCell"/>
</dbReference>
<feature type="transmembrane region" description="Helical" evidence="14">
    <location>
        <begin position="706"/>
        <end position="730"/>
    </location>
</feature>
<comment type="caution">
    <text evidence="16">The sequence shown here is derived from an EMBL/GenBank/DDBJ whole genome shotgun (WGS) entry which is preliminary data.</text>
</comment>
<comment type="subcellular location">
    <subcellularLocation>
        <location evidence="1">Cell membrane</location>
        <topology evidence="1">Multi-pass membrane protein</topology>
    </subcellularLocation>
</comment>
<dbReference type="FunFam" id="1.25.40.270:FF:000002">
    <property type="entry name" value="callose synthase 3"/>
    <property type="match status" value="1"/>
</dbReference>
<keyword evidence="9 14" id="KW-1133">Transmembrane helix</keyword>
<feature type="transmembrane region" description="Helical" evidence="14">
    <location>
        <begin position="619"/>
        <end position="640"/>
    </location>
</feature>
<dbReference type="Gene3D" id="1.25.40.270">
    <property type="entry name" value="Vacuolar protein sorting-associated protein vta1"/>
    <property type="match status" value="1"/>
</dbReference>
<keyword evidence="5" id="KW-0328">Glycosyltransferase</keyword>
<proteinExistence type="inferred from homology"/>
<dbReference type="InterPro" id="IPR023175">
    <property type="entry name" value="Vta1/CALS_N_sf"/>
</dbReference>